<evidence type="ECO:0000313" key="1">
    <source>
        <dbReference type="EMBL" id="KAJ8012906.1"/>
    </source>
</evidence>
<keyword evidence="2" id="KW-1185">Reference proteome</keyword>
<dbReference type="EMBL" id="CM055731">
    <property type="protein sequence ID" value="KAJ8012906.1"/>
    <property type="molecule type" value="Genomic_DNA"/>
</dbReference>
<accession>A0ACC2HB10</accession>
<proteinExistence type="predicted"/>
<reference evidence="1" key="1">
    <citation type="submission" date="2021-05" db="EMBL/GenBank/DDBJ databases">
        <authorList>
            <person name="Pan Q."/>
            <person name="Jouanno E."/>
            <person name="Zahm M."/>
            <person name="Klopp C."/>
            <person name="Cabau C."/>
            <person name="Louis A."/>
            <person name="Berthelot C."/>
            <person name="Parey E."/>
            <person name="Roest Crollius H."/>
            <person name="Montfort J."/>
            <person name="Robinson-Rechavi M."/>
            <person name="Bouchez O."/>
            <person name="Lampietro C."/>
            <person name="Lopez Roques C."/>
            <person name="Donnadieu C."/>
            <person name="Postlethwait J."/>
            <person name="Bobe J."/>
            <person name="Dillon D."/>
            <person name="Chandos A."/>
            <person name="von Hippel F."/>
            <person name="Guiguen Y."/>
        </authorList>
    </citation>
    <scope>NUCLEOTIDE SEQUENCE</scope>
    <source>
        <strain evidence="1">YG-Jan2019</strain>
    </source>
</reference>
<sequence length="95" mass="10372">MRLHPTTIDPIPDPARSFSPRSVLAIENPIDFKSVTLELVTARSVLAGYAGKKWCLKTPARVTQGALGQNKVVHVLQDATGGEDHYRACKYIVNA</sequence>
<evidence type="ECO:0000313" key="2">
    <source>
        <dbReference type="Proteomes" id="UP001157502"/>
    </source>
</evidence>
<protein>
    <submittedName>
        <fullName evidence="1">Uncharacterized protein</fullName>
    </submittedName>
</protein>
<name>A0ACC2HB10_DALPE</name>
<organism evidence="1 2">
    <name type="scientific">Dallia pectoralis</name>
    <name type="common">Alaska blackfish</name>
    <dbReference type="NCBI Taxonomy" id="75939"/>
    <lineage>
        <taxon>Eukaryota</taxon>
        <taxon>Metazoa</taxon>
        <taxon>Chordata</taxon>
        <taxon>Craniata</taxon>
        <taxon>Vertebrata</taxon>
        <taxon>Euteleostomi</taxon>
        <taxon>Actinopterygii</taxon>
        <taxon>Neopterygii</taxon>
        <taxon>Teleostei</taxon>
        <taxon>Protacanthopterygii</taxon>
        <taxon>Esociformes</taxon>
        <taxon>Umbridae</taxon>
        <taxon>Dallia</taxon>
    </lineage>
</organism>
<comment type="caution">
    <text evidence="1">The sequence shown here is derived from an EMBL/GenBank/DDBJ whole genome shotgun (WGS) entry which is preliminary data.</text>
</comment>
<gene>
    <name evidence="1" type="ORF">DPEC_G00047740</name>
</gene>
<dbReference type="Proteomes" id="UP001157502">
    <property type="component" value="Chromosome 4"/>
</dbReference>